<keyword evidence="5 8" id="KW-0233">DNA recombination</keyword>
<keyword evidence="3 8" id="KW-0227">DNA damage</keyword>
<keyword evidence="12" id="KW-1185">Reference proteome</keyword>
<dbReference type="HAMAP" id="MF_03100">
    <property type="entry name" value="Endonuc_su_Slx1"/>
    <property type="match status" value="1"/>
</dbReference>
<evidence type="ECO:0000313" key="11">
    <source>
        <dbReference type="EMBL" id="WFC94131.1"/>
    </source>
</evidence>
<evidence type="ECO:0000256" key="6">
    <source>
        <dbReference type="ARBA" id="ARBA00023204"/>
    </source>
</evidence>
<dbReference type="SUPFAM" id="SSF82771">
    <property type="entry name" value="GIY-YIG endonuclease"/>
    <property type="match status" value="1"/>
</dbReference>
<protein>
    <submittedName>
        <fullName evidence="11">Slx4p interacting protein</fullName>
    </submittedName>
</protein>
<evidence type="ECO:0000313" key="12">
    <source>
        <dbReference type="Proteomes" id="UP001216638"/>
    </source>
</evidence>
<organism evidence="11 12">
    <name type="scientific">Malassezia brasiliensis</name>
    <dbReference type="NCBI Taxonomy" id="1821822"/>
    <lineage>
        <taxon>Eukaryota</taxon>
        <taxon>Fungi</taxon>
        <taxon>Dikarya</taxon>
        <taxon>Basidiomycota</taxon>
        <taxon>Ustilaginomycotina</taxon>
        <taxon>Malasseziomycetes</taxon>
        <taxon>Malasseziales</taxon>
        <taxon>Malasseziaceae</taxon>
        <taxon>Malassezia</taxon>
    </lineage>
</organism>
<comment type="similarity">
    <text evidence="8">Belongs to the SLX1 family.</text>
</comment>
<dbReference type="AlphaFoldDB" id="A0AAF0DR57"/>
<feature type="region of interest" description="Disordered" evidence="9">
    <location>
        <begin position="216"/>
        <end position="259"/>
    </location>
</feature>
<evidence type="ECO:0000256" key="9">
    <source>
        <dbReference type="SAM" id="MobiDB-lite"/>
    </source>
</evidence>
<proteinExistence type="inferred from homology"/>
<comment type="caution">
    <text evidence="8">Lacks conserved residue(s) required for the propagation of feature annotation.</text>
</comment>
<dbReference type="EMBL" id="CP119951">
    <property type="protein sequence ID" value="WFC94131.1"/>
    <property type="molecule type" value="Genomic_DNA"/>
</dbReference>
<dbReference type="InterPro" id="IPR027520">
    <property type="entry name" value="Slx1"/>
</dbReference>
<reference evidence="11" key="1">
    <citation type="submission" date="2023-03" db="EMBL/GenBank/DDBJ databases">
        <title>Mating type loci evolution in Malassezia.</title>
        <authorList>
            <person name="Coelho M.A."/>
        </authorList>
    </citation>
    <scope>NUCLEOTIDE SEQUENCE</scope>
    <source>
        <strain evidence="11">CBS 14135</strain>
    </source>
</reference>
<dbReference type="GO" id="GO:0000724">
    <property type="term" value="P:double-strand break repair via homologous recombination"/>
    <property type="evidence" value="ECO:0007669"/>
    <property type="project" value="TreeGrafter"/>
</dbReference>
<comment type="function">
    <text evidence="8">Catalytic subunit of the SLX1-SLX4 structure-specific endonuclease that resolves DNA secondary structures generated during DNA repair and recombination. Has endonuclease activity towards branched DNA substrates, introducing single-strand cuts in duplex DNA close to junctions with ss-DNA.</text>
</comment>
<dbReference type="GO" id="GO:0017108">
    <property type="term" value="F:5'-flap endonuclease activity"/>
    <property type="evidence" value="ECO:0007669"/>
    <property type="project" value="InterPro"/>
</dbReference>
<comment type="subcellular location">
    <subcellularLocation>
        <location evidence="8">Nucleus</location>
    </subcellularLocation>
</comment>
<dbReference type="InterPro" id="IPR000305">
    <property type="entry name" value="GIY-YIG_endonuc"/>
</dbReference>
<evidence type="ECO:0000256" key="1">
    <source>
        <dbReference type="ARBA" id="ARBA00022722"/>
    </source>
</evidence>
<evidence type="ECO:0000256" key="3">
    <source>
        <dbReference type="ARBA" id="ARBA00022763"/>
    </source>
</evidence>
<name>A0AAF0DR57_9BASI</name>
<dbReference type="GO" id="GO:0008821">
    <property type="term" value="F:crossover junction DNA endonuclease activity"/>
    <property type="evidence" value="ECO:0007669"/>
    <property type="project" value="TreeGrafter"/>
</dbReference>
<keyword evidence="7 8" id="KW-0539">Nucleus</keyword>
<dbReference type="PANTHER" id="PTHR20208:SF10">
    <property type="entry name" value="STRUCTURE-SPECIFIC ENDONUCLEASE SUBUNIT SLX1"/>
    <property type="match status" value="1"/>
</dbReference>
<evidence type="ECO:0000259" key="10">
    <source>
        <dbReference type="PROSITE" id="PS50164"/>
    </source>
</evidence>
<sequence>MGTSSVSRHTVPPVYACYLLRSLSKPNVTYVGSTPDPARRLRQHNGQITAGAFLTRFARPWQMDLVVCGFPSRLAALQFEWSWQKPNISRHLRRVDVASPLAIHAGRSSMPLFPGDRPSVSTDRAGKRRTKLRVSVVPENRFLVMRALLASEPFCFWNLQVVFFTEWAYGVWLHLERTAPVPLFANGRATRRALPKAYPRIMCDFTGVSGTATPLASSASWPELPEAQTESAWQKQQRNPRRRKKHDQEDNVGWPERMPLGRSAPALGLTWEDLRRAPQPPPLPPLRTKASPALRHDDHTCMALERTLLERSTHTPFPAAKQAFVEQNRTCGLCHEPVDPGYASYATHVLPAT</sequence>
<dbReference type="GO" id="GO:0033557">
    <property type="term" value="C:Slx1-Slx4 complex"/>
    <property type="evidence" value="ECO:0007669"/>
    <property type="project" value="UniProtKB-UniRule"/>
</dbReference>
<evidence type="ECO:0000256" key="2">
    <source>
        <dbReference type="ARBA" id="ARBA00022759"/>
    </source>
</evidence>
<comment type="cofactor">
    <cofactor evidence="8">
        <name>a divalent metal cation</name>
        <dbReference type="ChEBI" id="CHEBI:60240"/>
    </cofactor>
</comment>
<dbReference type="PROSITE" id="PS50164">
    <property type="entry name" value="GIY_YIG"/>
    <property type="match status" value="1"/>
</dbReference>
<dbReference type="Gene3D" id="3.40.1440.10">
    <property type="entry name" value="GIY-YIG endonuclease"/>
    <property type="match status" value="1"/>
</dbReference>
<dbReference type="InterPro" id="IPR035901">
    <property type="entry name" value="GIY-YIG_endonuc_sf"/>
</dbReference>
<keyword evidence="4 8" id="KW-0378">Hydrolase</keyword>
<evidence type="ECO:0000256" key="8">
    <source>
        <dbReference type="HAMAP-Rule" id="MF_03100"/>
    </source>
</evidence>
<dbReference type="InterPro" id="IPR050381">
    <property type="entry name" value="SLX1_endonuclease"/>
</dbReference>
<evidence type="ECO:0000256" key="7">
    <source>
        <dbReference type="ARBA" id="ARBA00023242"/>
    </source>
</evidence>
<dbReference type="PANTHER" id="PTHR20208">
    <property type="entry name" value="STRUCTURE-SPECIFIC ENDONUCLEASE SUBUNIT SLX1"/>
    <property type="match status" value="1"/>
</dbReference>
<dbReference type="Pfam" id="PF01541">
    <property type="entry name" value="GIY-YIG"/>
    <property type="match status" value="1"/>
</dbReference>
<feature type="domain" description="GIY-YIG" evidence="10">
    <location>
        <begin position="13"/>
        <end position="93"/>
    </location>
</feature>
<dbReference type="Proteomes" id="UP001216638">
    <property type="component" value="Chromosome 1"/>
</dbReference>
<evidence type="ECO:0000256" key="4">
    <source>
        <dbReference type="ARBA" id="ARBA00022801"/>
    </source>
</evidence>
<keyword evidence="1 8" id="KW-0540">Nuclease</keyword>
<evidence type="ECO:0000256" key="5">
    <source>
        <dbReference type="ARBA" id="ARBA00023172"/>
    </source>
</evidence>
<accession>A0AAF0DR57</accession>
<comment type="subunit">
    <text evidence="8">Forms a heterodimer with SLX4.</text>
</comment>
<keyword evidence="2 8" id="KW-0255">Endonuclease</keyword>
<keyword evidence="6 8" id="KW-0234">DNA repair</keyword>
<dbReference type="CDD" id="cd10455">
    <property type="entry name" value="GIY-YIG_SLX1"/>
    <property type="match status" value="1"/>
</dbReference>
<gene>
    <name evidence="11" type="primary">SLX1</name>
    <name evidence="11" type="ORF">MBRA1_000763</name>
</gene>